<protein>
    <submittedName>
        <fullName evidence="1">Uncharacterized protein</fullName>
    </submittedName>
</protein>
<proteinExistence type="predicted"/>
<organism evidence="1 2">
    <name type="scientific">Armillaria gallica</name>
    <name type="common">Bulbous honey fungus</name>
    <name type="synonym">Armillaria bulbosa</name>
    <dbReference type="NCBI Taxonomy" id="47427"/>
    <lineage>
        <taxon>Eukaryota</taxon>
        <taxon>Fungi</taxon>
        <taxon>Dikarya</taxon>
        <taxon>Basidiomycota</taxon>
        <taxon>Agaricomycotina</taxon>
        <taxon>Agaricomycetes</taxon>
        <taxon>Agaricomycetidae</taxon>
        <taxon>Agaricales</taxon>
        <taxon>Marasmiineae</taxon>
        <taxon>Physalacriaceae</taxon>
        <taxon>Armillaria</taxon>
    </lineage>
</organism>
<keyword evidence="2" id="KW-1185">Reference proteome</keyword>
<dbReference type="InParanoid" id="A0A2H3E5B8"/>
<name>A0A2H3E5B8_ARMGA</name>
<dbReference type="AlphaFoldDB" id="A0A2H3E5B8"/>
<evidence type="ECO:0000313" key="1">
    <source>
        <dbReference type="EMBL" id="PBK98338.1"/>
    </source>
</evidence>
<reference evidence="2" key="1">
    <citation type="journal article" date="2017" name="Nat. Ecol. Evol.">
        <title>Genome expansion and lineage-specific genetic innovations in the forest pathogenic fungi Armillaria.</title>
        <authorList>
            <person name="Sipos G."/>
            <person name="Prasanna A.N."/>
            <person name="Walter M.C."/>
            <person name="O'Connor E."/>
            <person name="Balint B."/>
            <person name="Krizsan K."/>
            <person name="Kiss B."/>
            <person name="Hess J."/>
            <person name="Varga T."/>
            <person name="Slot J."/>
            <person name="Riley R."/>
            <person name="Boka B."/>
            <person name="Rigling D."/>
            <person name="Barry K."/>
            <person name="Lee J."/>
            <person name="Mihaltcheva S."/>
            <person name="LaButti K."/>
            <person name="Lipzen A."/>
            <person name="Waldron R."/>
            <person name="Moloney N.M."/>
            <person name="Sperisen C."/>
            <person name="Kredics L."/>
            <person name="Vagvoelgyi C."/>
            <person name="Patrignani A."/>
            <person name="Fitzpatrick D."/>
            <person name="Nagy I."/>
            <person name="Doyle S."/>
            <person name="Anderson J.B."/>
            <person name="Grigoriev I.V."/>
            <person name="Gueldener U."/>
            <person name="Muensterkoetter M."/>
            <person name="Nagy L.G."/>
        </authorList>
    </citation>
    <scope>NUCLEOTIDE SEQUENCE [LARGE SCALE GENOMIC DNA]</scope>
    <source>
        <strain evidence="2">Ar21-2</strain>
    </source>
</reference>
<dbReference type="OrthoDB" id="7464126at2759"/>
<dbReference type="EMBL" id="KZ293648">
    <property type="protein sequence ID" value="PBK98338.1"/>
    <property type="molecule type" value="Genomic_DNA"/>
</dbReference>
<dbReference type="Proteomes" id="UP000217790">
    <property type="component" value="Unassembled WGS sequence"/>
</dbReference>
<sequence>MLMHIITWLTDLNFKSVQAKKLSKWVKDTGHWFLGSEQFQQWVDGSVAASCL</sequence>
<accession>A0A2H3E5B8</accession>
<evidence type="ECO:0000313" key="2">
    <source>
        <dbReference type="Proteomes" id="UP000217790"/>
    </source>
</evidence>
<gene>
    <name evidence="1" type="ORF">ARMGADRAFT_1130341</name>
</gene>